<proteinExistence type="predicted"/>
<reference evidence="1" key="1">
    <citation type="submission" date="2018-02" db="EMBL/GenBank/DDBJ databases">
        <title>Rhizophora mucronata_Transcriptome.</title>
        <authorList>
            <person name="Meera S.P."/>
            <person name="Sreeshan A."/>
            <person name="Augustine A."/>
        </authorList>
    </citation>
    <scope>NUCLEOTIDE SEQUENCE</scope>
    <source>
        <tissue evidence="1">Leaf</tissue>
    </source>
</reference>
<name>A0A2P2Q068_RHIMU</name>
<organism evidence="1">
    <name type="scientific">Rhizophora mucronata</name>
    <name type="common">Asiatic mangrove</name>
    <dbReference type="NCBI Taxonomy" id="61149"/>
    <lineage>
        <taxon>Eukaryota</taxon>
        <taxon>Viridiplantae</taxon>
        <taxon>Streptophyta</taxon>
        <taxon>Embryophyta</taxon>
        <taxon>Tracheophyta</taxon>
        <taxon>Spermatophyta</taxon>
        <taxon>Magnoliopsida</taxon>
        <taxon>eudicotyledons</taxon>
        <taxon>Gunneridae</taxon>
        <taxon>Pentapetalae</taxon>
        <taxon>rosids</taxon>
        <taxon>fabids</taxon>
        <taxon>Malpighiales</taxon>
        <taxon>Rhizophoraceae</taxon>
        <taxon>Rhizophora</taxon>
    </lineage>
</organism>
<sequence length="24" mass="2779">MLKCKTGLLLTEILVKMQRFLVLS</sequence>
<dbReference type="AlphaFoldDB" id="A0A2P2Q068"/>
<protein>
    <submittedName>
        <fullName evidence="1">Uncharacterized protein</fullName>
    </submittedName>
</protein>
<accession>A0A2P2Q068</accession>
<dbReference type="EMBL" id="GGEC01079845">
    <property type="protein sequence ID" value="MBX60329.1"/>
    <property type="molecule type" value="Transcribed_RNA"/>
</dbReference>
<evidence type="ECO:0000313" key="1">
    <source>
        <dbReference type="EMBL" id="MBX60329.1"/>
    </source>
</evidence>